<keyword evidence="1" id="KW-0418">Kinase</keyword>
<proteinExistence type="predicted"/>
<dbReference type="InterPro" id="IPR005338">
    <property type="entry name" value="Anhydro_N_Ac-Mur_kinase"/>
</dbReference>
<evidence type="ECO:0000313" key="1">
    <source>
        <dbReference type="EMBL" id="BBB27652.1"/>
    </source>
</evidence>
<gene>
    <name evidence="1" type="ORF">AMJAP_3067</name>
</gene>
<organism evidence="1 2">
    <name type="scientific">Amphritea japonica ATCC BAA-1530</name>
    <dbReference type="NCBI Taxonomy" id="1278309"/>
    <lineage>
        <taxon>Bacteria</taxon>
        <taxon>Pseudomonadati</taxon>
        <taxon>Pseudomonadota</taxon>
        <taxon>Gammaproteobacteria</taxon>
        <taxon>Oceanospirillales</taxon>
        <taxon>Oceanospirillaceae</taxon>
        <taxon>Amphritea</taxon>
    </lineage>
</organism>
<dbReference type="InterPro" id="IPR043129">
    <property type="entry name" value="ATPase_NBD"/>
</dbReference>
<reference evidence="1 2" key="1">
    <citation type="journal article" date="2008" name="Int. J. Syst. Evol. Microbiol.">
        <title>Amphritea japonica sp. nov. and Amphritea balenae sp. nov., isolated from the sediment adjacent to sperm whale carcasses off Kagoshima, Japan.</title>
        <authorList>
            <person name="Miyazaki M."/>
            <person name="Nogi Y."/>
            <person name="Fujiwara Y."/>
            <person name="Kawato M."/>
            <person name="Nagahama T."/>
            <person name="Kubokawa K."/>
            <person name="Horikoshi K."/>
        </authorList>
    </citation>
    <scope>NUCLEOTIDE SEQUENCE [LARGE SCALE GENOMIC DNA]</scope>
    <source>
        <strain evidence="1 2">ATCC BAA-1530</strain>
    </source>
</reference>
<dbReference type="PANTHER" id="PTHR30605:SF0">
    <property type="entry name" value="ANHYDRO-N-ACETYLMURAMIC ACID KINASE"/>
    <property type="match status" value="1"/>
</dbReference>
<dbReference type="Proteomes" id="UP000595663">
    <property type="component" value="Chromosome"/>
</dbReference>
<dbReference type="GO" id="GO:0016301">
    <property type="term" value="F:kinase activity"/>
    <property type="evidence" value="ECO:0007669"/>
    <property type="project" value="UniProtKB-KW"/>
</dbReference>
<dbReference type="SUPFAM" id="SSF53067">
    <property type="entry name" value="Actin-like ATPase domain"/>
    <property type="match status" value="1"/>
</dbReference>
<sequence length="232" mass="25718">MVREPPLVPAFHNGLFRHSQKNRILVNIGGMANLTIIEADPEKPVLGYDTGPGNVLMDSWIQHHQQKNYDADGQWANTGKVIPELLNAMLSLPYFSETPPKSTGREQFNPLWIEQNIRSLASTPEPSDVQATLLELTAITIADAINRHQLDNLQVFLCGGGSHNRQLRARLSTLLQPHYLSDTAELGLDPDWVEAAAFAWLAYRTLNKESGNIPEVTGAKGFRPLGAIYWGS</sequence>
<dbReference type="GO" id="GO:0006040">
    <property type="term" value="P:amino sugar metabolic process"/>
    <property type="evidence" value="ECO:0007669"/>
    <property type="project" value="InterPro"/>
</dbReference>
<dbReference type="EC" id="2.7.1.170" evidence="1"/>
<dbReference type="Gene3D" id="3.30.420.40">
    <property type="match status" value="2"/>
</dbReference>
<dbReference type="GO" id="GO:0016773">
    <property type="term" value="F:phosphotransferase activity, alcohol group as acceptor"/>
    <property type="evidence" value="ECO:0007669"/>
    <property type="project" value="InterPro"/>
</dbReference>
<keyword evidence="2" id="KW-1185">Reference proteome</keyword>
<dbReference type="EMBL" id="AP014545">
    <property type="protein sequence ID" value="BBB27652.1"/>
    <property type="molecule type" value="Genomic_DNA"/>
</dbReference>
<accession>A0A7R6PCT0</accession>
<name>A0A7R6PCT0_9GAMM</name>
<dbReference type="RefSeq" id="WP_413228380.1">
    <property type="nucleotide sequence ID" value="NZ_AP014545.1"/>
</dbReference>
<dbReference type="KEGG" id="ajp:AMJAP_3067"/>
<protein>
    <submittedName>
        <fullName evidence="1">Anhydro-N-acetylmuramic acid kinase, C-terminal</fullName>
        <ecNumber evidence="1">2.7.1.170</ecNumber>
    </submittedName>
</protein>
<dbReference type="PANTHER" id="PTHR30605">
    <property type="entry name" value="ANHYDRO-N-ACETYLMURAMIC ACID KINASE"/>
    <property type="match status" value="1"/>
</dbReference>
<dbReference type="AlphaFoldDB" id="A0A7R6PCT0"/>
<keyword evidence="1" id="KW-0808">Transferase</keyword>
<evidence type="ECO:0000313" key="2">
    <source>
        <dbReference type="Proteomes" id="UP000595663"/>
    </source>
</evidence>
<dbReference type="GO" id="GO:0005524">
    <property type="term" value="F:ATP binding"/>
    <property type="evidence" value="ECO:0007669"/>
    <property type="project" value="InterPro"/>
</dbReference>
<dbReference type="GO" id="GO:0009254">
    <property type="term" value="P:peptidoglycan turnover"/>
    <property type="evidence" value="ECO:0007669"/>
    <property type="project" value="InterPro"/>
</dbReference>
<dbReference type="Pfam" id="PF03702">
    <property type="entry name" value="AnmK"/>
    <property type="match status" value="1"/>
</dbReference>